<name>A0A5P1F9W6_ASPOF</name>
<evidence type="ECO:0000313" key="1">
    <source>
        <dbReference type="EMBL" id="ONK73320.1"/>
    </source>
</evidence>
<organism evidence="1 2">
    <name type="scientific">Asparagus officinalis</name>
    <name type="common">Garden asparagus</name>
    <dbReference type="NCBI Taxonomy" id="4686"/>
    <lineage>
        <taxon>Eukaryota</taxon>
        <taxon>Viridiplantae</taxon>
        <taxon>Streptophyta</taxon>
        <taxon>Embryophyta</taxon>
        <taxon>Tracheophyta</taxon>
        <taxon>Spermatophyta</taxon>
        <taxon>Magnoliopsida</taxon>
        <taxon>Liliopsida</taxon>
        <taxon>Asparagales</taxon>
        <taxon>Asparagaceae</taxon>
        <taxon>Asparagoideae</taxon>
        <taxon>Asparagus</taxon>
    </lineage>
</organism>
<accession>A0A5P1F9W6</accession>
<reference evidence="2" key="1">
    <citation type="journal article" date="2017" name="Nat. Commun.">
        <title>The asparagus genome sheds light on the origin and evolution of a young Y chromosome.</title>
        <authorList>
            <person name="Harkess A."/>
            <person name="Zhou J."/>
            <person name="Xu C."/>
            <person name="Bowers J.E."/>
            <person name="Van der Hulst R."/>
            <person name="Ayyampalayam S."/>
            <person name="Mercati F."/>
            <person name="Riccardi P."/>
            <person name="McKain M.R."/>
            <person name="Kakrana A."/>
            <person name="Tang H."/>
            <person name="Ray J."/>
            <person name="Groenendijk J."/>
            <person name="Arikit S."/>
            <person name="Mathioni S.M."/>
            <person name="Nakano M."/>
            <person name="Shan H."/>
            <person name="Telgmann-Rauber A."/>
            <person name="Kanno A."/>
            <person name="Yue Z."/>
            <person name="Chen H."/>
            <person name="Li W."/>
            <person name="Chen Y."/>
            <person name="Xu X."/>
            <person name="Zhang Y."/>
            <person name="Luo S."/>
            <person name="Chen H."/>
            <person name="Gao J."/>
            <person name="Mao Z."/>
            <person name="Pires J.C."/>
            <person name="Luo M."/>
            <person name="Kudrna D."/>
            <person name="Wing R.A."/>
            <person name="Meyers B.C."/>
            <person name="Yi K."/>
            <person name="Kong H."/>
            <person name="Lavrijsen P."/>
            <person name="Sunseri F."/>
            <person name="Falavigna A."/>
            <person name="Ye Y."/>
            <person name="Leebens-Mack J.H."/>
            <person name="Chen G."/>
        </authorList>
    </citation>
    <scope>NUCLEOTIDE SEQUENCE [LARGE SCALE GENOMIC DNA]</scope>
    <source>
        <strain evidence="2">cv. DH0086</strain>
    </source>
</reference>
<dbReference type="AlphaFoldDB" id="A0A5P1F9W6"/>
<sequence length="70" mass="7529">MARAARWSSCEAAIGLSRRGGRGGWGAGRARCTATRSSSAVAQAASRAAVDDARYLEELIQFAEDVREWQ</sequence>
<dbReference type="Proteomes" id="UP000243459">
    <property type="component" value="Chromosome 4"/>
</dbReference>
<dbReference type="Gramene" id="ONK73320">
    <property type="protein sequence ID" value="ONK73320"/>
    <property type="gene ID" value="A4U43_C04F29710"/>
</dbReference>
<protein>
    <submittedName>
        <fullName evidence="1">Uncharacterized protein</fullName>
    </submittedName>
</protein>
<evidence type="ECO:0000313" key="2">
    <source>
        <dbReference type="Proteomes" id="UP000243459"/>
    </source>
</evidence>
<keyword evidence="2" id="KW-1185">Reference proteome</keyword>
<proteinExistence type="predicted"/>
<gene>
    <name evidence="1" type="ORF">A4U43_C04F29710</name>
</gene>
<dbReference type="EMBL" id="CM007384">
    <property type="protein sequence ID" value="ONK73320.1"/>
    <property type="molecule type" value="Genomic_DNA"/>
</dbReference>